<feature type="chain" id="PRO_5046542410" evidence="4">
    <location>
        <begin position="37"/>
        <end position="744"/>
    </location>
</feature>
<evidence type="ECO:0000256" key="4">
    <source>
        <dbReference type="SAM" id="SignalP"/>
    </source>
</evidence>
<reference evidence="7 8" key="1">
    <citation type="submission" date="2020-11" db="EMBL/GenBank/DDBJ databases">
        <title>Erythrobacter sediminis sp. nov., a marine bacterium from a tidal flat of Garorim Bay.</title>
        <authorList>
            <person name="Kim D."/>
            <person name="Yoo Y."/>
            <person name="Kim J.-J."/>
        </authorList>
    </citation>
    <scope>NUCLEOTIDE SEQUENCE [LARGE SCALE GENOMIC DNA]</scope>
    <source>
        <strain evidence="7 8">JGD-13</strain>
    </source>
</reference>
<comment type="subcellular location">
    <subcellularLocation>
        <location evidence="1">Secreted</location>
    </subcellularLocation>
</comment>
<evidence type="ECO:0000256" key="3">
    <source>
        <dbReference type="ARBA" id="ARBA00022729"/>
    </source>
</evidence>
<evidence type="ECO:0000259" key="5">
    <source>
        <dbReference type="Pfam" id="PF01345"/>
    </source>
</evidence>
<dbReference type="InterPro" id="IPR047589">
    <property type="entry name" value="DUF11_rpt"/>
</dbReference>
<sequence>MYSLQNNLGLPSLPLARMLTSILPFLAVATPAALLAGDVSNTATVSVGGGAIDANTADNTATDEDVLLATIIAVDDSAFDINGNTGQAGVLNVFGGDTIDGNPAAANTTVVSLAPGSALPTGITFDPVTGDVGVAPGTGSGDYSFDYQICQIDAPTNCEIATVTIEVVAPDSTLSGTVFRDQDGDRDLDDGDTRLGGWIVELFDGDTLIGSIVTDENGFYEFTGLSGGVDYTIKFRDPETGVVYEQIENVRLDVASSLPDQNLPIDPSGIVYDSVARTAVPGAVLTLVDRSGNPLPDDCYIDASQSNQTTGASGAYRFDIVPGAAAACPLGESEYAIRVTPPAGFSFTSSILPPQPGPFDPTGLGSPVTIGNSANIPIESDPEYFISFRLQNGDPDIIFNHLPLDPFLSRDGLIVTKTSTRRSASVGDLVPYEITVRNEETFRRADVDVIDVLPAGMTYVLGSARVNGVAAEPELANGNRELVWTDQVIPAGSSVTYELVLLVGAGVTEGQLVNTGVAENGFDGSEISNRGTATIQVVPSTVFDCAELIGQVFEDYDGDGYQDEGEPGVPSIRLATVNGELITTDEYGRYHITCAAVPDARIGSNYVLRLDERTLPQGYSVTHDNPRSIRLTRGKMSELNFGIAEADVITLQIDARAFATDGSLNPDVLARMQALASDGDPRSLVVRANYTIAPGDTPEQVEARLRMISTQLQTIFDTQWDGPDPVIQVNATSATAAETGELGQ</sequence>
<protein>
    <submittedName>
        <fullName evidence="7">DUF11 domain-containing protein</fullName>
    </submittedName>
</protein>
<evidence type="ECO:0000256" key="2">
    <source>
        <dbReference type="ARBA" id="ARBA00022525"/>
    </source>
</evidence>
<dbReference type="InterPro" id="IPR051172">
    <property type="entry name" value="Chlamydia_OmcB"/>
</dbReference>
<dbReference type="Pfam" id="PF01345">
    <property type="entry name" value="DUF11"/>
    <property type="match status" value="1"/>
</dbReference>
<dbReference type="SUPFAM" id="SSF117074">
    <property type="entry name" value="Hypothetical protein PA1324"/>
    <property type="match status" value="2"/>
</dbReference>
<feature type="signal peptide" evidence="4">
    <location>
        <begin position="1"/>
        <end position="36"/>
    </location>
</feature>
<dbReference type="EMBL" id="JAEANY010000001">
    <property type="protein sequence ID" value="MBH5321948.1"/>
    <property type="molecule type" value="Genomic_DNA"/>
</dbReference>
<dbReference type="InterPro" id="IPR033764">
    <property type="entry name" value="Sdr_B"/>
</dbReference>
<name>A0ABS0N203_9SPHN</name>
<dbReference type="InterPro" id="IPR013783">
    <property type="entry name" value="Ig-like_fold"/>
</dbReference>
<accession>A0ABS0N203</accession>
<evidence type="ECO:0000259" key="6">
    <source>
        <dbReference type="Pfam" id="PF17210"/>
    </source>
</evidence>
<keyword evidence="8" id="KW-1185">Reference proteome</keyword>
<gene>
    <name evidence="7" type="ORF">I5L03_05065</name>
</gene>
<dbReference type="PANTHER" id="PTHR34819:SF3">
    <property type="entry name" value="CELL SURFACE PROTEIN"/>
    <property type="match status" value="1"/>
</dbReference>
<evidence type="ECO:0000313" key="7">
    <source>
        <dbReference type="EMBL" id="MBH5321948.1"/>
    </source>
</evidence>
<dbReference type="RefSeq" id="WP_339379601.1">
    <property type="nucleotide sequence ID" value="NZ_CAWPTA010000006.1"/>
</dbReference>
<feature type="domain" description="DUF11" evidence="5">
    <location>
        <begin position="413"/>
        <end position="534"/>
    </location>
</feature>
<keyword evidence="2" id="KW-0964">Secreted</keyword>
<proteinExistence type="predicted"/>
<dbReference type="InterPro" id="IPR001434">
    <property type="entry name" value="OmcB-like_DUF11"/>
</dbReference>
<keyword evidence="3 4" id="KW-0732">Signal</keyword>
<dbReference type="NCBIfam" id="TIGR01451">
    <property type="entry name" value="B_ant_repeat"/>
    <property type="match status" value="1"/>
</dbReference>
<evidence type="ECO:0000313" key="8">
    <source>
        <dbReference type="Proteomes" id="UP000602442"/>
    </source>
</evidence>
<dbReference type="Gene3D" id="2.60.40.740">
    <property type="match status" value="1"/>
</dbReference>
<dbReference type="Proteomes" id="UP000602442">
    <property type="component" value="Unassembled WGS sequence"/>
</dbReference>
<organism evidence="7 8">
    <name type="scientific">Aurantiacibacter sediminis</name>
    <dbReference type="NCBI Taxonomy" id="2793064"/>
    <lineage>
        <taxon>Bacteria</taxon>
        <taxon>Pseudomonadati</taxon>
        <taxon>Pseudomonadota</taxon>
        <taxon>Alphaproteobacteria</taxon>
        <taxon>Sphingomonadales</taxon>
        <taxon>Erythrobacteraceae</taxon>
        <taxon>Aurantiacibacter</taxon>
    </lineage>
</organism>
<comment type="caution">
    <text evidence="7">The sequence shown here is derived from an EMBL/GenBank/DDBJ whole genome shotgun (WGS) entry which is preliminary data.</text>
</comment>
<dbReference type="PANTHER" id="PTHR34819">
    <property type="entry name" value="LARGE CYSTEINE-RICH PERIPLASMIC PROTEIN OMCB"/>
    <property type="match status" value="1"/>
</dbReference>
<feature type="domain" description="SD-repeat containing protein B" evidence="6">
    <location>
        <begin position="176"/>
        <end position="240"/>
    </location>
</feature>
<evidence type="ECO:0000256" key="1">
    <source>
        <dbReference type="ARBA" id="ARBA00004613"/>
    </source>
</evidence>
<dbReference type="Gene3D" id="2.60.40.10">
    <property type="entry name" value="Immunoglobulins"/>
    <property type="match status" value="3"/>
</dbReference>
<dbReference type="Pfam" id="PF17210">
    <property type="entry name" value="SdrD_B"/>
    <property type="match status" value="1"/>
</dbReference>